<dbReference type="PANTHER" id="PTHR23513">
    <property type="entry name" value="INTEGRAL MEMBRANE EFFLUX PROTEIN-RELATED"/>
    <property type="match status" value="1"/>
</dbReference>
<comment type="subcellular location">
    <subcellularLocation>
        <location evidence="1">Cell membrane</location>
        <topology evidence="1">Multi-pass membrane protein</topology>
    </subcellularLocation>
</comment>
<dbReference type="Pfam" id="PF07690">
    <property type="entry name" value="MFS_1"/>
    <property type="match status" value="1"/>
</dbReference>
<dbReference type="InterPro" id="IPR011701">
    <property type="entry name" value="MFS"/>
</dbReference>
<dbReference type="PANTHER" id="PTHR23513:SF6">
    <property type="entry name" value="MAJOR FACILITATOR SUPERFAMILY ASSOCIATED DOMAIN-CONTAINING PROTEIN"/>
    <property type="match status" value="1"/>
</dbReference>
<evidence type="ECO:0000256" key="5">
    <source>
        <dbReference type="ARBA" id="ARBA00023136"/>
    </source>
</evidence>
<keyword evidence="2" id="KW-1003">Cell membrane</keyword>
<dbReference type="GO" id="GO:0022857">
    <property type="term" value="F:transmembrane transporter activity"/>
    <property type="evidence" value="ECO:0007669"/>
    <property type="project" value="InterPro"/>
</dbReference>
<dbReference type="InterPro" id="IPR036259">
    <property type="entry name" value="MFS_trans_sf"/>
</dbReference>
<evidence type="ECO:0000256" key="3">
    <source>
        <dbReference type="ARBA" id="ARBA00022692"/>
    </source>
</evidence>
<dbReference type="CDD" id="cd06173">
    <property type="entry name" value="MFS_MefA_like"/>
    <property type="match status" value="1"/>
</dbReference>
<feature type="transmembrane region" description="Helical" evidence="6">
    <location>
        <begin position="41"/>
        <end position="61"/>
    </location>
</feature>
<proteinExistence type="predicted"/>
<feature type="transmembrane region" description="Helical" evidence="6">
    <location>
        <begin position="368"/>
        <end position="386"/>
    </location>
</feature>
<sequence length="398" mass="39784">MAGVRGTRDLALVASGAAVSLFGTAITLIVLLLHVKDFGSYAVVGVLIAEFVPVSLAAPLAGLLVDRLPNRRLMIAGQLLQAGAVIVVTTVLHSLPLILVTLVVLGCGTAVVNPAAAALIPAICGEDRSARGYSWLAFGRGTGMLAGSAAGGLLVAALGTRDALLVDAGTYLAQAALLSFVRTERDPRGRERQTGRDAATAGLRLLAADPVLRVATVCLAVACVGVMFADVATVFYVTGVLGGGAATLGLLHACWMLGVLTGARVAVRLTSQRALLLGLGTACAVMGVGMLIPAALPFTALAALGYIVGGAANGVQSVTNQGIVRARSPEHLRGRAFAAAGAVLVGANVLGTVLGGAVVALMGPRQTFVLAGIATLAAGVAALLALRAVDTTKTAPVT</sequence>
<evidence type="ECO:0000256" key="6">
    <source>
        <dbReference type="SAM" id="Phobius"/>
    </source>
</evidence>
<dbReference type="EMBL" id="BMRB01000006">
    <property type="protein sequence ID" value="GGS51893.1"/>
    <property type="molecule type" value="Genomic_DNA"/>
</dbReference>
<feature type="transmembrane region" description="Helical" evidence="6">
    <location>
        <begin position="202"/>
        <end position="228"/>
    </location>
</feature>
<accession>A0A918GPK0</accession>
<feature type="transmembrane region" description="Helical" evidence="6">
    <location>
        <begin position="135"/>
        <end position="157"/>
    </location>
</feature>
<reference evidence="8" key="2">
    <citation type="submission" date="2020-09" db="EMBL/GenBank/DDBJ databases">
        <authorList>
            <person name="Sun Q."/>
            <person name="Ohkuma M."/>
        </authorList>
    </citation>
    <scope>NUCLEOTIDE SEQUENCE</scope>
    <source>
        <strain evidence="8">JCM 3276</strain>
    </source>
</reference>
<feature type="transmembrane region" description="Helical" evidence="6">
    <location>
        <begin position="234"/>
        <end position="262"/>
    </location>
</feature>
<feature type="transmembrane region" description="Helical" evidence="6">
    <location>
        <begin position="73"/>
        <end position="92"/>
    </location>
</feature>
<comment type="caution">
    <text evidence="8">The sequence shown here is derived from an EMBL/GenBank/DDBJ whole genome shotgun (WGS) entry which is preliminary data.</text>
</comment>
<organism evidence="8 9">
    <name type="scientific">Actinokineospora fastidiosa</name>
    <dbReference type="NCBI Taxonomy" id="1816"/>
    <lineage>
        <taxon>Bacteria</taxon>
        <taxon>Bacillati</taxon>
        <taxon>Actinomycetota</taxon>
        <taxon>Actinomycetes</taxon>
        <taxon>Pseudonocardiales</taxon>
        <taxon>Pseudonocardiaceae</taxon>
        <taxon>Actinokineospora</taxon>
    </lineage>
</organism>
<keyword evidence="5 6" id="KW-0472">Membrane</keyword>
<evidence type="ECO:0000256" key="4">
    <source>
        <dbReference type="ARBA" id="ARBA00022989"/>
    </source>
</evidence>
<keyword evidence="3 6" id="KW-0812">Transmembrane</keyword>
<feature type="transmembrane region" description="Helical" evidence="6">
    <location>
        <begin position="12"/>
        <end position="35"/>
    </location>
</feature>
<feature type="transmembrane region" description="Helical" evidence="6">
    <location>
        <begin position="274"/>
        <end position="292"/>
    </location>
</feature>
<dbReference type="InterPro" id="IPR020846">
    <property type="entry name" value="MFS_dom"/>
</dbReference>
<name>A0A918GPK0_9PSEU</name>
<dbReference type="PROSITE" id="PS50850">
    <property type="entry name" value="MFS"/>
    <property type="match status" value="1"/>
</dbReference>
<keyword evidence="9" id="KW-1185">Reference proteome</keyword>
<feature type="transmembrane region" description="Helical" evidence="6">
    <location>
        <begin position="336"/>
        <end position="362"/>
    </location>
</feature>
<dbReference type="Gene3D" id="1.20.1250.20">
    <property type="entry name" value="MFS general substrate transporter like domains"/>
    <property type="match status" value="1"/>
</dbReference>
<dbReference type="Proteomes" id="UP000660680">
    <property type="component" value="Unassembled WGS sequence"/>
</dbReference>
<feature type="domain" description="Major facilitator superfamily (MFS) profile" evidence="7">
    <location>
        <begin position="1"/>
        <end position="390"/>
    </location>
</feature>
<evidence type="ECO:0000313" key="9">
    <source>
        <dbReference type="Proteomes" id="UP000660680"/>
    </source>
</evidence>
<evidence type="ECO:0000256" key="2">
    <source>
        <dbReference type="ARBA" id="ARBA00022475"/>
    </source>
</evidence>
<reference evidence="8" key="1">
    <citation type="journal article" date="2014" name="Int. J. Syst. Evol. Microbiol.">
        <title>Complete genome sequence of Corynebacterium casei LMG S-19264T (=DSM 44701T), isolated from a smear-ripened cheese.</title>
        <authorList>
            <consortium name="US DOE Joint Genome Institute (JGI-PGF)"/>
            <person name="Walter F."/>
            <person name="Albersmeier A."/>
            <person name="Kalinowski J."/>
            <person name="Ruckert C."/>
        </authorList>
    </citation>
    <scope>NUCLEOTIDE SEQUENCE</scope>
    <source>
        <strain evidence="8">JCM 3276</strain>
    </source>
</reference>
<dbReference type="GO" id="GO:0005886">
    <property type="term" value="C:plasma membrane"/>
    <property type="evidence" value="ECO:0007669"/>
    <property type="project" value="UniProtKB-SubCell"/>
</dbReference>
<protein>
    <recommendedName>
        <fullName evidence="7">Major facilitator superfamily (MFS) profile domain-containing protein</fullName>
    </recommendedName>
</protein>
<gene>
    <name evidence="8" type="ORF">GCM10010171_53690</name>
</gene>
<evidence type="ECO:0000259" key="7">
    <source>
        <dbReference type="PROSITE" id="PS50850"/>
    </source>
</evidence>
<feature type="transmembrane region" description="Helical" evidence="6">
    <location>
        <begin position="98"/>
        <end position="123"/>
    </location>
</feature>
<dbReference type="AlphaFoldDB" id="A0A918GPK0"/>
<evidence type="ECO:0000313" key="8">
    <source>
        <dbReference type="EMBL" id="GGS51893.1"/>
    </source>
</evidence>
<evidence type="ECO:0000256" key="1">
    <source>
        <dbReference type="ARBA" id="ARBA00004651"/>
    </source>
</evidence>
<keyword evidence="4 6" id="KW-1133">Transmembrane helix</keyword>
<dbReference type="SUPFAM" id="SSF103473">
    <property type="entry name" value="MFS general substrate transporter"/>
    <property type="match status" value="1"/>
</dbReference>
<feature type="transmembrane region" description="Helical" evidence="6">
    <location>
        <begin position="163"/>
        <end position="181"/>
    </location>
</feature>